<reference evidence="1 2" key="1">
    <citation type="submission" date="2020-08" db="EMBL/GenBank/DDBJ databases">
        <title>Genomic Encyclopedia of Type Strains, Phase III (KMG-III): the genomes of soil and plant-associated and newly described type strains.</title>
        <authorList>
            <person name="Whitman W."/>
        </authorList>
    </citation>
    <scope>NUCLEOTIDE SEQUENCE [LARGE SCALE GENOMIC DNA]</scope>
    <source>
        <strain evidence="1 2">CECT 8075</strain>
    </source>
</reference>
<comment type="caution">
    <text evidence="1">The sequence shown here is derived from an EMBL/GenBank/DDBJ whole genome shotgun (WGS) entry which is preliminary data.</text>
</comment>
<evidence type="ECO:0000313" key="1">
    <source>
        <dbReference type="EMBL" id="MBB3209732.1"/>
    </source>
</evidence>
<organism evidence="1 2">
    <name type="scientific">Aporhodopirellula rubra</name>
    <dbReference type="NCBI Taxonomy" id="980271"/>
    <lineage>
        <taxon>Bacteria</taxon>
        <taxon>Pseudomonadati</taxon>
        <taxon>Planctomycetota</taxon>
        <taxon>Planctomycetia</taxon>
        <taxon>Pirellulales</taxon>
        <taxon>Pirellulaceae</taxon>
        <taxon>Aporhodopirellula</taxon>
    </lineage>
</organism>
<name>A0A7W5E5M1_9BACT</name>
<gene>
    <name evidence="1" type="ORF">FHS27_005572</name>
</gene>
<dbReference type="EMBL" id="JACHXU010000026">
    <property type="protein sequence ID" value="MBB3209732.1"/>
    <property type="molecule type" value="Genomic_DNA"/>
</dbReference>
<protein>
    <submittedName>
        <fullName evidence="1">Uncharacterized protein</fullName>
    </submittedName>
</protein>
<dbReference type="AlphaFoldDB" id="A0A7W5E5M1"/>
<keyword evidence="2" id="KW-1185">Reference proteome</keyword>
<sequence length="71" mass="7919">MAISSNSTPPSGGNDCYQEAVVSLDWQSLSIRFDDEVFAADFGGWIEKDLLVMEGRLSRFATKSSTQRRSR</sequence>
<accession>A0A7W5E5M1</accession>
<dbReference type="RefSeq" id="WP_184308568.1">
    <property type="nucleotide sequence ID" value="NZ_JACHXU010000026.1"/>
</dbReference>
<proteinExistence type="predicted"/>
<evidence type="ECO:0000313" key="2">
    <source>
        <dbReference type="Proteomes" id="UP000536179"/>
    </source>
</evidence>
<dbReference type="Proteomes" id="UP000536179">
    <property type="component" value="Unassembled WGS sequence"/>
</dbReference>